<dbReference type="AlphaFoldDB" id="A0A285D0P7"/>
<dbReference type="InterPro" id="IPR048332">
    <property type="entry name" value="GD_AH_C"/>
</dbReference>
<dbReference type="Proteomes" id="UP000219467">
    <property type="component" value="Unassembled WGS sequence"/>
</dbReference>
<dbReference type="EMBL" id="OAOQ01000015">
    <property type="protein sequence ID" value="SNX73384.1"/>
    <property type="molecule type" value="Genomic_DNA"/>
</dbReference>
<accession>A0A285D0P7</accession>
<dbReference type="InterPro" id="IPR052172">
    <property type="entry name" value="UxaA_altronate/galactarate_dh"/>
</dbReference>
<evidence type="ECO:0000313" key="2">
    <source>
        <dbReference type="EMBL" id="SNX73384.1"/>
    </source>
</evidence>
<evidence type="ECO:0000259" key="1">
    <source>
        <dbReference type="Pfam" id="PF20629"/>
    </source>
</evidence>
<name>A0A285D0P7_9RHOB</name>
<evidence type="ECO:0000313" key="3">
    <source>
        <dbReference type="Proteomes" id="UP000219467"/>
    </source>
</evidence>
<feature type="domain" description="D-galactarate/Altronate dehydratase C-terminal" evidence="1">
    <location>
        <begin position="5"/>
        <end position="162"/>
    </location>
</feature>
<keyword evidence="2" id="KW-0378">Hydrolase</keyword>
<dbReference type="RefSeq" id="WP_328589349.1">
    <property type="nucleotide sequence ID" value="NZ_OAOQ01000015.1"/>
</dbReference>
<proteinExistence type="predicted"/>
<dbReference type="PANTHER" id="PTHR30536:SF5">
    <property type="entry name" value="ALTRONATE DEHYDRATASE"/>
    <property type="match status" value="1"/>
</dbReference>
<reference evidence="3" key="1">
    <citation type="submission" date="2017-08" db="EMBL/GenBank/DDBJ databases">
        <authorList>
            <person name="Varghese N."/>
            <person name="Submissions S."/>
        </authorList>
    </citation>
    <scope>NUCLEOTIDE SEQUENCE [LARGE SCALE GENOMIC DNA]</scope>
    <source>
        <strain evidence="3">JA234</strain>
    </source>
</reference>
<dbReference type="PANTHER" id="PTHR30536">
    <property type="entry name" value="ALTRONATE/GALACTARATE DEHYDRATASE"/>
    <property type="match status" value="1"/>
</dbReference>
<protein>
    <submittedName>
        <fullName evidence="2">D-galactarate dehydratase/altronate hydrolase</fullName>
    </submittedName>
</protein>
<sequence>MDITCSPGNKKAGLTTILENRLGRARAAAKAGTLPLTGVFRYGKPITSRGFTFMDRPGHDPASVTGQIASGGTLIAFRTGRGLAFGSKPAPTVMIASNTEMFLRQRDDMDLNAGTIVSDGARIKAVGRAIHDLLLRIALGERSKSEAMGLGDHEFVPLQVGAVM</sequence>
<dbReference type="GO" id="GO:0019698">
    <property type="term" value="P:D-galacturonate catabolic process"/>
    <property type="evidence" value="ECO:0007669"/>
    <property type="project" value="TreeGrafter"/>
</dbReference>
<organism evidence="2 3">
    <name type="scientific">Cereibacter ovatus</name>
    <dbReference type="NCBI Taxonomy" id="439529"/>
    <lineage>
        <taxon>Bacteria</taxon>
        <taxon>Pseudomonadati</taxon>
        <taxon>Pseudomonadota</taxon>
        <taxon>Alphaproteobacteria</taxon>
        <taxon>Rhodobacterales</taxon>
        <taxon>Paracoccaceae</taxon>
        <taxon>Cereibacter</taxon>
    </lineage>
</organism>
<keyword evidence="3" id="KW-1185">Reference proteome</keyword>
<dbReference type="GO" id="GO:0016787">
    <property type="term" value="F:hydrolase activity"/>
    <property type="evidence" value="ECO:0007669"/>
    <property type="project" value="UniProtKB-KW"/>
</dbReference>
<gene>
    <name evidence="2" type="ORF">SAMN05878503_11556</name>
</gene>
<dbReference type="Pfam" id="PF20629">
    <property type="entry name" value="GD_AH_C"/>
    <property type="match status" value="1"/>
</dbReference>